<evidence type="ECO:0000256" key="1">
    <source>
        <dbReference type="ARBA" id="ARBA00022801"/>
    </source>
</evidence>
<name>A0A2C6JYU8_9APIC</name>
<dbReference type="PROSITE" id="PS51192">
    <property type="entry name" value="HELICASE_ATP_BIND_1"/>
    <property type="match status" value="1"/>
</dbReference>
<dbReference type="GO" id="GO:0016787">
    <property type="term" value="F:hydrolase activity"/>
    <property type="evidence" value="ECO:0007669"/>
    <property type="project" value="UniProtKB-KW"/>
</dbReference>
<evidence type="ECO:0000259" key="3">
    <source>
        <dbReference type="PROSITE" id="PS51192"/>
    </source>
</evidence>
<dbReference type="GO" id="GO:0003676">
    <property type="term" value="F:nucleic acid binding"/>
    <property type="evidence" value="ECO:0007669"/>
    <property type="project" value="InterPro"/>
</dbReference>
<keyword evidence="5" id="KW-1185">Reference proteome</keyword>
<dbReference type="Pfam" id="PF00270">
    <property type="entry name" value="DEAD"/>
    <property type="match status" value="1"/>
</dbReference>
<dbReference type="PANTHER" id="PTHR47958">
    <property type="entry name" value="ATP-DEPENDENT RNA HELICASE DBP3"/>
    <property type="match status" value="1"/>
</dbReference>
<dbReference type="OrthoDB" id="333479at2759"/>
<dbReference type="GeneID" id="94433593"/>
<keyword evidence="1" id="KW-0378">Hydrolase</keyword>
<dbReference type="InterPro" id="IPR014001">
    <property type="entry name" value="Helicase_ATP-bd"/>
</dbReference>
<keyword evidence="2 4" id="KW-0547">Nucleotide-binding</keyword>
<dbReference type="SUPFAM" id="SSF52540">
    <property type="entry name" value="P-loop containing nucleoside triphosphate hydrolases"/>
    <property type="match status" value="1"/>
</dbReference>
<keyword evidence="2 4" id="KW-0067">ATP-binding</keyword>
<dbReference type="GO" id="GO:0005524">
    <property type="term" value="F:ATP binding"/>
    <property type="evidence" value="ECO:0007669"/>
    <property type="project" value="InterPro"/>
</dbReference>
<evidence type="ECO:0000313" key="4">
    <source>
        <dbReference type="EMBL" id="PHJ15910.1"/>
    </source>
</evidence>
<evidence type="ECO:0000313" key="5">
    <source>
        <dbReference type="Proteomes" id="UP000221165"/>
    </source>
</evidence>
<feature type="non-terminal residue" evidence="4">
    <location>
        <position position="88"/>
    </location>
</feature>
<gene>
    <name evidence="4" type="ORF">CSUI_010277</name>
</gene>
<dbReference type="InterPro" id="IPR011545">
    <property type="entry name" value="DEAD/DEAH_box_helicase_dom"/>
</dbReference>
<dbReference type="GO" id="GO:0004386">
    <property type="term" value="F:helicase activity"/>
    <property type="evidence" value="ECO:0007669"/>
    <property type="project" value="UniProtKB-KW"/>
</dbReference>
<feature type="domain" description="Helicase ATP-binding" evidence="3">
    <location>
        <begin position="1"/>
        <end position="85"/>
    </location>
</feature>
<dbReference type="VEuPathDB" id="ToxoDB:CSUI_010277"/>
<sequence length="88" mass="9974">MDIAICTPGRLLDMIDMCKVSLGFVQTLILDEADAMLNLGFRPMISSLIQDRDMPDEYQTFLFSATYPPDLVSLIPSVMRKARYIRLA</sequence>
<dbReference type="InterPro" id="IPR027417">
    <property type="entry name" value="P-loop_NTPase"/>
</dbReference>
<dbReference type="EMBL" id="MIGC01007031">
    <property type="protein sequence ID" value="PHJ15910.1"/>
    <property type="molecule type" value="Genomic_DNA"/>
</dbReference>
<organism evidence="4 5">
    <name type="scientific">Cystoisospora suis</name>
    <dbReference type="NCBI Taxonomy" id="483139"/>
    <lineage>
        <taxon>Eukaryota</taxon>
        <taxon>Sar</taxon>
        <taxon>Alveolata</taxon>
        <taxon>Apicomplexa</taxon>
        <taxon>Conoidasida</taxon>
        <taxon>Coccidia</taxon>
        <taxon>Eucoccidiorida</taxon>
        <taxon>Eimeriorina</taxon>
        <taxon>Sarcocystidae</taxon>
        <taxon>Cystoisospora</taxon>
    </lineage>
</organism>
<accession>A0A2C6JYU8</accession>
<comment type="caution">
    <text evidence="4">The sequence shown here is derived from an EMBL/GenBank/DDBJ whole genome shotgun (WGS) entry which is preliminary data.</text>
</comment>
<evidence type="ECO:0000256" key="2">
    <source>
        <dbReference type="ARBA" id="ARBA00022806"/>
    </source>
</evidence>
<dbReference type="Proteomes" id="UP000221165">
    <property type="component" value="Unassembled WGS sequence"/>
</dbReference>
<dbReference type="RefSeq" id="XP_067917642.1">
    <property type="nucleotide sequence ID" value="XM_068070382.1"/>
</dbReference>
<proteinExistence type="predicted"/>
<reference evidence="4 5" key="1">
    <citation type="journal article" date="2017" name="Int. J. Parasitol.">
        <title>The genome of the protozoan parasite Cystoisospora suis and a reverse vaccinology approach to identify vaccine candidates.</title>
        <authorList>
            <person name="Palmieri N."/>
            <person name="Shrestha A."/>
            <person name="Ruttkowski B."/>
            <person name="Beck T."/>
            <person name="Vogl C."/>
            <person name="Tomley F."/>
            <person name="Blake D.P."/>
            <person name="Joachim A."/>
        </authorList>
    </citation>
    <scope>NUCLEOTIDE SEQUENCE [LARGE SCALE GENOMIC DNA]</scope>
    <source>
        <strain evidence="4 5">Wien I</strain>
    </source>
</reference>
<dbReference type="AlphaFoldDB" id="A0A2C6JYU8"/>
<protein>
    <submittedName>
        <fullName evidence="4">Atp-dependent rna helicase ded1</fullName>
    </submittedName>
</protein>
<dbReference type="Gene3D" id="3.40.50.300">
    <property type="entry name" value="P-loop containing nucleotide triphosphate hydrolases"/>
    <property type="match status" value="1"/>
</dbReference>
<keyword evidence="2 4" id="KW-0347">Helicase</keyword>